<protein>
    <submittedName>
        <fullName evidence="1">Uncharacterized protein</fullName>
    </submittedName>
</protein>
<evidence type="ECO:0000313" key="2">
    <source>
        <dbReference type="Proteomes" id="UP000015104"/>
    </source>
</evidence>
<name>T1KAP1_TETUR</name>
<organism evidence="1 2">
    <name type="scientific">Tetranychus urticae</name>
    <name type="common">Two-spotted spider mite</name>
    <dbReference type="NCBI Taxonomy" id="32264"/>
    <lineage>
        <taxon>Eukaryota</taxon>
        <taxon>Metazoa</taxon>
        <taxon>Ecdysozoa</taxon>
        <taxon>Arthropoda</taxon>
        <taxon>Chelicerata</taxon>
        <taxon>Arachnida</taxon>
        <taxon>Acari</taxon>
        <taxon>Acariformes</taxon>
        <taxon>Trombidiformes</taxon>
        <taxon>Prostigmata</taxon>
        <taxon>Eleutherengona</taxon>
        <taxon>Raphignathae</taxon>
        <taxon>Tetranychoidea</taxon>
        <taxon>Tetranychidae</taxon>
        <taxon>Tetranychus</taxon>
    </lineage>
</organism>
<accession>T1KAP1</accession>
<keyword evidence="2" id="KW-1185">Reference proteome</keyword>
<dbReference type="HOGENOM" id="CLU_3242770_0_0_1"/>
<dbReference type="EMBL" id="CAEY01001941">
    <property type="status" value="NOT_ANNOTATED_CDS"/>
    <property type="molecule type" value="Genomic_DNA"/>
</dbReference>
<sequence length="43" mass="5085">MININIIIKRFNGNTRREIIQLKIHTLATIIKYSHELILPMNP</sequence>
<dbReference type="Proteomes" id="UP000015104">
    <property type="component" value="Unassembled WGS sequence"/>
</dbReference>
<proteinExistence type="predicted"/>
<reference evidence="2" key="1">
    <citation type="submission" date="2011-08" db="EMBL/GenBank/DDBJ databases">
        <authorList>
            <person name="Rombauts S."/>
        </authorList>
    </citation>
    <scope>NUCLEOTIDE SEQUENCE</scope>
    <source>
        <strain evidence="2">London</strain>
    </source>
</reference>
<evidence type="ECO:0000313" key="1">
    <source>
        <dbReference type="EnsemblMetazoa" id="tetur08g01180.1"/>
    </source>
</evidence>
<reference evidence="1" key="2">
    <citation type="submission" date="2015-06" db="UniProtKB">
        <authorList>
            <consortium name="EnsemblMetazoa"/>
        </authorList>
    </citation>
    <scope>IDENTIFICATION</scope>
</reference>
<dbReference type="EnsemblMetazoa" id="tetur08g01180.1">
    <property type="protein sequence ID" value="tetur08g01180.1"/>
    <property type="gene ID" value="tetur08g01180"/>
</dbReference>
<dbReference type="AlphaFoldDB" id="T1KAP1"/>